<feature type="region of interest" description="Disordered" evidence="1">
    <location>
        <begin position="259"/>
        <end position="291"/>
    </location>
</feature>
<feature type="compositionally biased region" description="Basic and acidic residues" evidence="1">
    <location>
        <begin position="224"/>
        <end position="234"/>
    </location>
</feature>
<reference evidence="2 3" key="1">
    <citation type="submission" date="2021-07" db="EMBL/GenBank/DDBJ databases">
        <title>The Aristolochia fimbriata genome: insights into angiosperm evolution, floral development and chemical biosynthesis.</title>
        <authorList>
            <person name="Jiao Y."/>
        </authorList>
    </citation>
    <scope>NUCLEOTIDE SEQUENCE [LARGE SCALE GENOMIC DNA]</scope>
    <source>
        <strain evidence="2">IBCAS-2021</strain>
        <tissue evidence="2">Leaf</tissue>
    </source>
</reference>
<feature type="region of interest" description="Disordered" evidence="1">
    <location>
        <begin position="125"/>
        <end position="169"/>
    </location>
</feature>
<dbReference type="Proteomes" id="UP000825729">
    <property type="component" value="Unassembled WGS sequence"/>
</dbReference>
<keyword evidence="3" id="KW-1185">Reference proteome</keyword>
<sequence>MGSQLAGAKSAGATRARPRRARATTLGSARRCIRWAGSSAGLGRPVTRVGRRPSRRRDRFLPSPRSDRRIARPHPLPSRQFQALFDSLFKVLFIFPSRYLFAIGLSALFSLGPNLLPYLGCIPKQPDSPTTPSRSRRSGHNGAVTLSGPHSMGLAPGPSAKGASANYNSNGEKPLDSHLGLFPVRSPLLGESIGCTHLTWGRNPSKASDHGGDCRQGPLLEPGPRTRLEPRRGQGAEPSLSSCEVPLGQSVFQPISPAGARATNLLRPDDPPSRPRWGRRGRGSGRTRRRGAQVTVFEVGRHGHAAGDRLALPLSLGTDRAEWMFVCWRPGPSGAADAEPVGAGREREARGFDGRFAPGRAPVAAGHRVQLVRLGRARFVESTMILPQVQWTSRNVIGGEPPMSPRSEHFTGPFNRQIAPPTKNGHAPPPIESRKSSQSVNPYYVGRGITTAAGIGLALQWILVMGFRLYSFQLPDSESPILFFIVTTSPCQDWVICEPAAFLGCGSRFSGSLSGIEP</sequence>
<feature type="region of interest" description="Disordered" evidence="1">
    <location>
        <begin position="204"/>
        <end position="243"/>
    </location>
</feature>
<protein>
    <submittedName>
        <fullName evidence="2">Uncharacterized protein</fullName>
    </submittedName>
</protein>
<evidence type="ECO:0000256" key="1">
    <source>
        <dbReference type="SAM" id="MobiDB-lite"/>
    </source>
</evidence>
<dbReference type="EMBL" id="JAINDJ010000006">
    <property type="protein sequence ID" value="KAG9444728.1"/>
    <property type="molecule type" value="Genomic_DNA"/>
</dbReference>
<accession>A0AAV7E7C4</accession>
<dbReference type="GO" id="GO:0043457">
    <property type="term" value="P:regulation of cellular respiration"/>
    <property type="evidence" value="ECO:0007669"/>
    <property type="project" value="InterPro"/>
</dbReference>
<name>A0AAV7E7C4_ARIFI</name>
<comment type="caution">
    <text evidence="2">The sequence shown here is derived from an EMBL/GenBank/DDBJ whole genome shotgun (WGS) entry which is preliminary data.</text>
</comment>
<evidence type="ECO:0000313" key="2">
    <source>
        <dbReference type="EMBL" id="KAG9444728.1"/>
    </source>
</evidence>
<proteinExistence type="predicted"/>
<dbReference type="AlphaFoldDB" id="A0AAV7E7C4"/>
<feature type="region of interest" description="Disordered" evidence="1">
    <location>
        <begin position="44"/>
        <end position="74"/>
    </location>
</feature>
<gene>
    <name evidence="2" type="ORF">H6P81_016068</name>
</gene>
<dbReference type="PANTHER" id="PTHR47188:SF1">
    <property type="entry name" value="PROTEIN TAR1"/>
    <property type="match status" value="1"/>
</dbReference>
<feature type="compositionally biased region" description="Basic residues" evidence="1">
    <location>
        <begin position="49"/>
        <end position="58"/>
    </location>
</feature>
<organism evidence="2 3">
    <name type="scientific">Aristolochia fimbriata</name>
    <name type="common">White veined hardy Dutchman's pipe vine</name>
    <dbReference type="NCBI Taxonomy" id="158543"/>
    <lineage>
        <taxon>Eukaryota</taxon>
        <taxon>Viridiplantae</taxon>
        <taxon>Streptophyta</taxon>
        <taxon>Embryophyta</taxon>
        <taxon>Tracheophyta</taxon>
        <taxon>Spermatophyta</taxon>
        <taxon>Magnoliopsida</taxon>
        <taxon>Magnoliidae</taxon>
        <taxon>Piperales</taxon>
        <taxon>Aristolochiaceae</taxon>
        <taxon>Aristolochia</taxon>
    </lineage>
</organism>
<feature type="compositionally biased region" description="Basic residues" evidence="1">
    <location>
        <begin position="276"/>
        <end position="291"/>
    </location>
</feature>
<feature type="region of interest" description="Disordered" evidence="1">
    <location>
        <begin position="1"/>
        <end position="23"/>
    </location>
</feature>
<evidence type="ECO:0000313" key="3">
    <source>
        <dbReference type="Proteomes" id="UP000825729"/>
    </source>
</evidence>
<dbReference type="PANTHER" id="PTHR47188">
    <property type="entry name" value="PROTEIN TAR1"/>
    <property type="match status" value="1"/>
</dbReference>
<dbReference type="InterPro" id="IPR044792">
    <property type="entry name" value="TAR1"/>
</dbReference>
<feature type="region of interest" description="Disordered" evidence="1">
    <location>
        <begin position="416"/>
        <end position="437"/>
    </location>
</feature>